<keyword evidence="1" id="KW-0472">Membrane</keyword>
<feature type="transmembrane region" description="Helical" evidence="1">
    <location>
        <begin position="12"/>
        <end position="32"/>
    </location>
</feature>
<keyword evidence="3" id="KW-1185">Reference proteome</keyword>
<reference evidence="2 3" key="1">
    <citation type="submission" date="2019-09" db="EMBL/GenBank/DDBJ databases">
        <title>Genomes of family Cryomorphaceae.</title>
        <authorList>
            <person name="Bowman J.P."/>
        </authorList>
    </citation>
    <scope>NUCLEOTIDE SEQUENCE [LARGE SCALE GENOMIC DNA]</scope>
    <source>
        <strain evidence="2 3">LMG 25704</strain>
    </source>
</reference>
<dbReference type="RefSeq" id="WP_151666130.1">
    <property type="nucleotide sequence ID" value="NZ_WBVO01000001.1"/>
</dbReference>
<protein>
    <submittedName>
        <fullName evidence="2">Uncharacterized protein</fullName>
    </submittedName>
</protein>
<keyword evidence="1" id="KW-0812">Transmembrane</keyword>
<evidence type="ECO:0000313" key="3">
    <source>
        <dbReference type="Proteomes" id="UP000468650"/>
    </source>
</evidence>
<comment type="caution">
    <text evidence="2">The sequence shown here is derived from an EMBL/GenBank/DDBJ whole genome shotgun (WGS) entry which is preliminary data.</text>
</comment>
<dbReference type="AlphaFoldDB" id="A0A6N6RLX6"/>
<proteinExistence type="predicted"/>
<organism evidence="2 3">
    <name type="scientific">Phaeocystidibacter luteus</name>
    <dbReference type="NCBI Taxonomy" id="911197"/>
    <lineage>
        <taxon>Bacteria</taxon>
        <taxon>Pseudomonadati</taxon>
        <taxon>Bacteroidota</taxon>
        <taxon>Flavobacteriia</taxon>
        <taxon>Flavobacteriales</taxon>
        <taxon>Phaeocystidibacteraceae</taxon>
        <taxon>Phaeocystidibacter</taxon>
    </lineage>
</organism>
<name>A0A6N6RLX6_9FLAO</name>
<keyword evidence="1" id="KW-1133">Transmembrane helix</keyword>
<sequence>MNQLEKGSAAMGVFQNVLGTIIAAAAVGIFVFQSRTDSNIAVVKSELETIHSDIEEIKRGVVTTELFESKSEEWNRRLATIEKRLQSEG</sequence>
<evidence type="ECO:0000313" key="2">
    <source>
        <dbReference type="EMBL" id="KAB2814552.1"/>
    </source>
</evidence>
<evidence type="ECO:0000256" key="1">
    <source>
        <dbReference type="SAM" id="Phobius"/>
    </source>
</evidence>
<accession>A0A6N6RLX6</accession>
<dbReference type="Proteomes" id="UP000468650">
    <property type="component" value="Unassembled WGS sequence"/>
</dbReference>
<dbReference type="EMBL" id="WBVO01000001">
    <property type="protein sequence ID" value="KAB2814552.1"/>
    <property type="molecule type" value="Genomic_DNA"/>
</dbReference>
<gene>
    <name evidence="2" type="ORF">F8C67_02095</name>
</gene>